<dbReference type="InterPro" id="IPR025493">
    <property type="entry name" value="DUF4384"/>
</dbReference>
<accession>H5SRH2</accession>
<dbReference type="PANTHER" id="PTHR36194:SF1">
    <property type="entry name" value="S-LAYER-LIKE PROTEIN"/>
    <property type="match status" value="1"/>
</dbReference>
<name>H5SRH2_ACEAU</name>
<dbReference type="EMBL" id="AP011801">
    <property type="protein sequence ID" value="BAL58689.1"/>
    <property type="molecule type" value="Genomic_DNA"/>
</dbReference>
<evidence type="ECO:0000313" key="3">
    <source>
        <dbReference type="EMBL" id="BAL58689.1"/>
    </source>
</evidence>
<dbReference type="Pfam" id="PF14326">
    <property type="entry name" value="DUF4384"/>
    <property type="match status" value="1"/>
</dbReference>
<reference evidence="3" key="1">
    <citation type="journal article" date="2005" name="Environ. Microbiol.">
        <title>Genetic and functional properties of uncultivated thermophilic crenarchaeotes from a subsurface gold mine as revealed by analysis of genome fragments.</title>
        <authorList>
            <person name="Nunoura T."/>
            <person name="Hirayama H."/>
            <person name="Takami H."/>
            <person name="Oida H."/>
            <person name="Nishi S."/>
            <person name="Shimamura S."/>
            <person name="Suzuki Y."/>
            <person name="Inagaki F."/>
            <person name="Takai K."/>
            <person name="Nealson K.H."/>
            <person name="Horikoshi K."/>
        </authorList>
    </citation>
    <scope>NUCLEOTIDE SEQUENCE</scope>
</reference>
<sequence length="302" mass="31872">MKRLGLVVLGVALLAGLVGVSPSFSQGQPSPLGIVIQPSEFQAFIQVSRPVCAVGQTIEIQYRANEAPYFAYILDIQGNNVTRLLPNRFEPNNQINDTNWHTLPGIATYRLVCSPPFGPEYVQIIASTERIPQLEGGSGDFPLLGSNPQAVGQQIQQAIQAIVPTAKVATAVANLQVVSSQPQPPTCPPGYVGTPPNCVPGGQPPTQPPSGFTVQQVITPGSPQFAQMSAQIMAKLQAAGLAQALAQAQATQSPKARTPRRSAPHPSKSTSNRFRTPISSLGCSSSPRTRRSPDTPSPQGST</sequence>
<gene>
    <name evidence="3" type="ORF">HGMM_OP2C237</name>
</gene>
<feature type="region of interest" description="Disordered" evidence="1">
    <location>
        <begin position="182"/>
        <end position="210"/>
    </location>
</feature>
<proteinExistence type="predicted"/>
<feature type="domain" description="DUF4384" evidence="2">
    <location>
        <begin position="53"/>
        <end position="129"/>
    </location>
</feature>
<reference evidence="3" key="2">
    <citation type="journal article" date="2012" name="PLoS ONE">
        <title>A Deeply Branching Thermophilic Bacterium with an Ancient Acetyl-CoA Pathway Dominates a Subsurface Ecosystem.</title>
        <authorList>
            <person name="Takami H."/>
            <person name="Noguchi H."/>
            <person name="Takaki Y."/>
            <person name="Uchiyama I."/>
            <person name="Toyoda A."/>
            <person name="Nishi S."/>
            <person name="Chee G.-J."/>
            <person name="Arai W."/>
            <person name="Nunoura T."/>
            <person name="Itoh T."/>
            <person name="Hattori M."/>
            <person name="Takai K."/>
        </authorList>
    </citation>
    <scope>NUCLEOTIDE SEQUENCE</scope>
</reference>
<evidence type="ECO:0000256" key="1">
    <source>
        <dbReference type="SAM" id="MobiDB-lite"/>
    </source>
</evidence>
<protein>
    <recommendedName>
        <fullName evidence="2">DUF4384 domain-containing protein</fullName>
    </recommendedName>
</protein>
<dbReference type="AlphaFoldDB" id="H5SRH2"/>
<evidence type="ECO:0000259" key="2">
    <source>
        <dbReference type="Pfam" id="PF14326"/>
    </source>
</evidence>
<feature type="region of interest" description="Disordered" evidence="1">
    <location>
        <begin position="247"/>
        <end position="302"/>
    </location>
</feature>
<feature type="compositionally biased region" description="Polar residues" evidence="1">
    <location>
        <begin position="267"/>
        <end position="283"/>
    </location>
</feature>
<organism evidence="3">
    <name type="scientific">Acetithermum autotrophicum</name>
    <dbReference type="NCBI Taxonomy" id="1446466"/>
    <lineage>
        <taxon>Bacteria</taxon>
        <taxon>Candidatus Bipolaricaulota</taxon>
        <taxon>Candidatus Acetithermum</taxon>
    </lineage>
</organism>
<dbReference type="PANTHER" id="PTHR36194">
    <property type="entry name" value="S-LAYER-LIKE PROTEIN"/>
    <property type="match status" value="1"/>
</dbReference>